<accession>A0A7S0FVM5</accession>
<dbReference type="EMBL" id="HBEG01047635">
    <property type="protein sequence ID" value="CAD8385318.1"/>
    <property type="molecule type" value="Transcribed_RNA"/>
</dbReference>
<organism evidence="2">
    <name type="scientific">Pyrodinium bahamense</name>
    <dbReference type="NCBI Taxonomy" id="73915"/>
    <lineage>
        <taxon>Eukaryota</taxon>
        <taxon>Sar</taxon>
        <taxon>Alveolata</taxon>
        <taxon>Dinophyceae</taxon>
        <taxon>Gonyaulacales</taxon>
        <taxon>Pyrocystaceae</taxon>
        <taxon>Pyrodinium</taxon>
    </lineage>
</organism>
<feature type="region of interest" description="Disordered" evidence="1">
    <location>
        <begin position="1"/>
        <end position="74"/>
    </location>
</feature>
<sequence length="295" mass="32468">MAPALVAEDGTALDGRLASDAVDDDVKVEPPRVQWDEDGSEGDETSGDDSSDMHGTQNEEQDSIRQPGLCHDDVHHHQGHAWQATGDESSGHADAKGLKVQGTEDLKVQGKEDHVPCVGGVSDASGKMSVNESTVSADVEAPGEVKSKKHRVRWADDVNDTGSNAPSDQALANPDALSAAARGMLKQKLGHSKARRWLMSGALEGQEPMDFDRLYMIAVVFQAVRREEGAAELTIFHELSLIDNVLRQEMQRCTERKWAEAAAKRAEWRKAQCEILRSKVRSWVRWYTLSLFRMA</sequence>
<protein>
    <submittedName>
        <fullName evidence="2">Uncharacterized protein</fullName>
    </submittedName>
</protein>
<dbReference type="AlphaFoldDB" id="A0A7S0FVM5"/>
<feature type="compositionally biased region" description="Acidic residues" evidence="1">
    <location>
        <begin position="36"/>
        <end position="50"/>
    </location>
</feature>
<feature type="compositionally biased region" description="Basic and acidic residues" evidence="1">
    <location>
        <begin position="105"/>
        <end position="115"/>
    </location>
</feature>
<evidence type="ECO:0000313" key="2">
    <source>
        <dbReference type="EMBL" id="CAD8385318.1"/>
    </source>
</evidence>
<reference evidence="2" key="1">
    <citation type="submission" date="2021-01" db="EMBL/GenBank/DDBJ databases">
        <authorList>
            <person name="Corre E."/>
            <person name="Pelletier E."/>
            <person name="Niang G."/>
            <person name="Scheremetjew M."/>
            <person name="Finn R."/>
            <person name="Kale V."/>
            <person name="Holt S."/>
            <person name="Cochrane G."/>
            <person name="Meng A."/>
            <person name="Brown T."/>
            <person name="Cohen L."/>
        </authorList>
    </citation>
    <scope>NUCLEOTIDE SEQUENCE</scope>
    <source>
        <strain evidence="2">Pbaha01</strain>
    </source>
</reference>
<feature type="region of interest" description="Disordered" evidence="1">
    <location>
        <begin position="105"/>
        <end position="124"/>
    </location>
</feature>
<name>A0A7S0FVM5_9DINO</name>
<evidence type="ECO:0000256" key="1">
    <source>
        <dbReference type="SAM" id="MobiDB-lite"/>
    </source>
</evidence>
<gene>
    <name evidence="2" type="ORF">PBAH0796_LOCUS29006</name>
</gene>
<proteinExistence type="predicted"/>